<feature type="non-terminal residue" evidence="10">
    <location>
        <position position="1"/>
    </location>
</feature>
<evidence type="ECO:0000256" key="8">
    <source>
        <dbReference type="SAM" id="MobiDB-lite"/>
    </source>
</evidence>
<dbReference type="InterPro" id="IPR051440">
    <property type="entry name" value="Goosecoid-like_HB"/>
</dbReference>
<protein>
    <submittedName>
        <fullName evidence="10">Goosecoid</fullName>
    </submittedName>
</protein>
<dbReference type="InterPro" id="IPR001356">
    <property type="entry name" value="HD"/>
</dbReference>
<sequence length="172" mass="19201">PLSGELPASPHACCGPPFPPSSCAKCPYAVPAGFGSSALYGPAGLPALWPYLPGEAAARLEMHMLHQLHKRKRRHRTIFTDEQLGALEELFEQNQYPDVSMREQLARRVHLREERVEVWFKNRRAKWRRQKHAATPEAKAEQSRGGGGGSVISRDPDAELSPPCPDTRTTER</sequence>
<evidence type="ECO:0000256" key="1">
    <source>
        <dbReference type="ARBA" id="ARBA00004123"/>
    </source>
</evidence>
<evidence type="ECO:0000256" key="7">
    <source>
        <dbReference type="RuleBase" id="RU000682"/>
    </source>
</evidence>
<evidence type="ECO:0000313" key="10">
    <source>
        <dbReference type="EMBL" id="AHE76143.1"/>
    </source>
</evidence>
<dbReference type="SMART" id="SM00389">
    <property type="entry name" value="HOX"/>
    <property type="match status" value="1"/>
</dbReference>
<dbReference type="Gene3D" id="1.10.10.60">
    <property type="entry name" value="Homeodomain-like"/>
    <property type="match status" value="1"/>
</dbReference>
<feature type="region of interest" description="Disordered" evidence="8">
    <location>
        <begin position="128"/>
        <end position="172"/>
    </location>
</feature>
<dbReference type="PANTHER" id="PTHR46643:SF1">
    <property type="entry name" value="HOMEOBOX PROTEIN GOOSECOID-2"/>
    <property type="match status" value="1"/>
</dbReference>
<feature type="domain" description="Homeobox" evidence="9">
    <location>
        <begin position="70"/>
        <end position="130"/>
    </location>
</feature>
<dbReference type="CDD" id="cd00086">
    <property type="entry name" value="homeodomain"/>
    <property type="match status" value="1"/>
</dbReference>
<dbReference type="SUPFAM" id="SSF46689">
    <property type="entry name" value="Homeodomain-like"/>
    <property type="match status" value="1"/>
</dbReference>
<keyword evidence="4 6" id="KW-0371">Homeobox</keyword>
<dbReference type="InterPro" id="IPR009057">
    <property type="entry name" value="Homeodomain-like_sf"/>
</dbReference>
<dbReference type="PROSITE" id="PS50071">
    <property type="entry name" value="HOMEOBOX_2"/>
    <property type="match status" value="1"/>
</dbReference>
<dbReference type="EMBL" id="KF551572">
    <property type="protein sequence ID" value="AHE76143.1"/>
    <property type="molecule type" value="mRNA"/>
</dbReference>
<dbReference type="GO" id="GO:0005634">
    <property type="term" value="C:nucleus"/>
    <property type="evidence" value="ECO:0007669"/>
    <property type="project" value="UniProtKB-SubCell"/>
</dbReference>
<evidence type="ECO:0000256" key="6">
    <source>
        <dbReference type="PROSITE-ProRule" id="PRU00108"/>
    </source>
</evidence>
<evidence type="ECO:0000256" key="2">
    <source>
        <dbReference type="ARBA" id="ARBA00006503"/>
    </source>
</evidence>
<evidence type="ECO:0000256" key="3">
    <source>
        <dbReference type="ARBA" id="ARBA00023125"/>
    </source>
</evidence>
<dbReference type="GO" id="GO:0000978">
    <property type="term" value="F:RNA polymerase II cis-regulatory region sequence-specific DNA binding"/>
    <property type="evidence" value="ECO:0007669"/>
    <property type="project" value="TreeGrafter"/>
</dbReference>
<dbReference type="InterPro" id="IPR017970">
    <property type="entry name" value="Homeobox_CS"/>
</dbReference>
<dbReference type="PANTHER" id="PTHR46643">
    <property type="entry name" value="HOMEOBOX PROTEIN GOOSECOID-RELATED"/>
    <property type="match status" value="1"/>
</dbReference>
<keyword evidence="5 6" id="KW-0539">Nucleus</keyword>
<reference evidence="10" key="1">
    <citation type="journal article" date="2015" name="Zoological Lett">
        <title>Ancestral mesodermal reorganization and evolution of the vertebrate head.</title>
        <authorList>
            <person name="Onai T."/>
            <person name="Aramaki T."/>
            <person name="Inomata H."/>
            <person name="Hirai T."/>
            <person name="Kuratani S."/>
        </authorList>
    </citation>
    <scope>NUCLEOTIDE SEQUENCE</scope>
</reference>
<dbReference type="Pfam" id="PF00046">
    <property type="entry name" value="Homeodomain"/>
    <property type="match status" value="1"/>
</dbReference>
<name>A0A0C4JZA8_LETCA</name>
<dbReference type="PROSITE" id="PS00027">
    <property type="entry name" value="HOMEOBOX_1"/>
    <property type="match status" value="1"/>
</dbReference>
<comment type="similarity">
    <text evidence="2">Belongs to the paired homeobox family. Bicoid subfamily.</text>
</comment>
<evidence type="ECO:0000259" key="9">
    <source>
        <dbReference type="PROSITE" id="PS50071"/>
    </source>
</evidence>
<organism evidence="10">
    <name type="scientific">Lethenteron camtschaticum</name>
    <name type="common">Japanese lamprey</name>
    <name type="synonym">Lampetra japonica</name>
    <dbReference type="NCBI Taxonomy" id="980415"/>
    <lineage>
        <taxon>Eukaryota</taxon>
        <taxon>Metazoa</taxon>
        <taxon>Chordata</taxon>
        <taxon>Craniata</taxon>
        <taxon>Vertebrata</taxon>
        <taxon>Cyclostomata</taxon>
        <taxon>Hyperoartia</taxon>
        <taxon>Petromyzontiformes</taxon>
        <taxon>Petromyzontidae</taxon>
        <taxon>Lethenteron</taxon>
    </lineage>
</organism>
<evidence type="ECO:0000256" key="4">
    <source>
        <dbReference type="ARBA" id="ARBA00023155"/>
    </source>
</evidence>
<comment type="subcellular location">
    <subcellularLocation>
        <location evidence="1 6 7">Nucleus</location>
    </subcellularLocation>
</comment>
<accession>A0A0C4JZA8</accession>
<proteinExistence type="evidence at transcript level"/>
<dbReference type="GO" id="GO:0000981">
    <property type="term" value="F:DNA-binding transcription factor activity, RNA polymerase II-specific"/>
    <property type="evidence" value="ECO:0007669"/>
    <property type="project" value="InterPro"/>
</dbReference>
<keyword evidence="3 6" id="KW-0238">DNA-binding</keyword>
<evidence type="ECO:0000256" key="5">
    <source>
        <dbReference type="ARBA" id="ARBA00023242"/>
    </source>
</evidence>
<dbReference type="AlphaFoldDB" id="A0A0C4JZA8"/>
<feature type="DNA-binding region" description="Homeobox" evidence="6">
    <location>
        <begin position="72"/>
        <end position="131"/>
    </location>
</feature>